<proteinExistence type="predicted"/>
<keyword evidence="2" id="KW-1185">Reference proteome</keyword>
<gene>
    <name evidence="1" type="ORF">J2W84_004040</name>
</gene>
<sequence>MRSIIDIIICNYGKIIQAWQDTFYK</sequence>
<evidence type="ECO:0000313" key="2">
    <source>
        <dbReference type="Proteomes" id="UP001264980"/>
    </source>
</evidence>
<accession>A0ABU1R0Q0</accession>
<dbReference type="EMBL" id="JAVDTI010000004">
    <property type="protein sequence ID" value="MDR6806989.1"/>
    <property type="molecule type" value="Genomic_DNA"/>
</dbReference>
<reference evidence="1 2" key="1">
    <citation type="submission" date="2023-07" db="EMBL/GenBank/DDBJ databases">
        <title>Sorghum-associated microbial communities from plants grown in Nebraska, USA.</title>
        <authorList>
            <person name="Schachtman D."/>
        </authorList>
    </citation>
    <scope>NUCLEOTIDE SEQUENCE [LARGE SCALE GENOMIC DNA]</scope>
    <source>
        <strain evidence="1 2">BE57</strain>
    </source>
</reference>
<dbReference type="Proteomes" id="UP001264980">
    <property type="component" value="Unassembled WGS sequence"/>
</dbReference>
<comment type="caution">
    <text evidence="1">The sequence shown here is derived from an EMBL/GenBank/DDBJ whole genome shotgun (WGS) entry which is preliminary data.</text>
</comment>
<protein>
    <submittedName>
        <fullName evidence="1">Uncharacterized protein</fullName>
    </submittedName>
</protein>
<name>A0ABU1R0Q0_9BACT</name>
<organism evidence="1 2">
    <name type="scientific">Dyadobacter fermentans</name>
    <dbReference type="NCBI Taxonomy" id="94254"/>
    <lineage>
        <taxon>Bacteria</taxon>
        <taxon>Pseudomonadati</taxon>
        <taxon>Bacteroidota</taxon>
        <taxon>Cytophagia</taxon>
        <taxon>Cytophagales</taxon>
        <taxon>Spirosomataceae</taxon>
        <taxon>Dyadobacter</taxon>
    </lineage>
</organism>
<evidence type="ECO:0000313" key="1">
    <source>
        <dbReference type="EMBL" id="MDR6806989.1"/>
    </source>
</evidence>